<keyword evidence="10" id="KW-1185">Reference proteome</keyword>
<protein>
    <submittedName>
        <fullName evidence="9">TolC family protein</fullName>
    </submittedName>
</protein>
<dbReference type="RefSeq" id="WP_187467256.1">
    <property type="nucleotide sequence ID" value="NZ_JACSIT010000120.1"/>
</dbReference>
<comment type="subcellular location">
    <subcellularLocation>
        <location evidence="1">Cell outer membrane</location>
    </subcellularLocation>
</comment>
<dbReference type="AlphaFoldDB" id="A0A923PPQ4"/>
<sequence>MLKPSRPQLGRYYLLLSLALALLFPTPSAAQTEMGLEELITLALEQNYQIKIFRNAERVADNANTIGNAGMLPTVVLNAEQRRAINNSRQQFFTGDSQQANNASRNSSSIGVEANWIIFDGLAMFARRERLEQLAVLSRADTRFLVEQTVADLAQAYYQLQRETELLKAFQQSLDVSQERVRFAEQTLAIGTGNELDLQLARVDRNTDSSLVVNQSILIGEVTLAINRLLNRDLTAEIIPTDSLRLSTNLRLPELLESAQSNNAGVKQQRLAEMLAQTEIDILNGTRYPEVSLFGRYDYGRQVNEIGFLASSRTFGPEYGIRVRFNLFAGNRDKIARENAVILAESEQLRTSDVQLQVAQAVRAAHLRWSRSLELARLEQASLEAARAALEIAQRQLELSAITSLDFRIIQLNALNAETRFLEARFTAKNQEIELLRLSGKVLEG</sequence>
<comment type="similarity">
    <text evidence="2">Belongs to the outer membrane factor (OMF) (TC 1.B.17) family.</text>
</comment>
<evidence type="ECO:0000256" key="3">
    <source>
        <dbReference type="ARBA" id="ARBA00022448"/>
    </source>
</evidence>
<dbReference type="GO" id="GO:0015288">
    <property type="term" value="F:porin activity"/>
    <property type="evidence" value="ECO:0007669"/>
    <property type="project" value="TreeGrafter"/>
</dbReference>
<evidence type="ECO:0000256" key="6">
    <source>
        <dbReference type="ARBA" id="ARBA00023136"/>
    </source>
</evidence>
<keyword evidence="4" id="KW-1134">Transmembrane beta strand</keyword>
<dbReference type="Proteomes" id="UP000650081">
    <property type="component" value="Unassembled WGS sequence"/>
</dbReference>
<organism evidence="9 10">
    <name type="scientific">Neolewinella lacunae</name>
    <dbReference type="NCBI Taxonomy" id="1517758"/>
    <lineage>
        <taxon>Bacteria</taxon>
        <taxon>Pseudomonadati</taxon>
        <taxon>Bacteroidota</taxon>
        <taxon>Saprospiria</taxon>
        <taxon>Saprospirales</taxon>
        <taxon>Lewinellaceae</taxon>
        <taxon>Neolewinella</taxon>
    </lineage>
</organism>
<dbReference type="SUPFAM" id="SSF56954">
    <property type="entry name" value="Outer membrane efflux proteins (OEP)"/>
    <property type="match status" value="1"/>
</dbReference>
<dbReference type="GO" id="GO:0015562">
    <property type="term" value="F:efflux transmembrane transporter activity"/>
    <property type="evidence" value="ECO:0007669"/>
    <property type="project" value="InterPro"/>
</dbReference>
<dbReference type="Pfam" id="PF02321">
    <property type="entry name" value="OEP"/>
    <property type="match status" value="2"/>
</dbReference>
<keyword evidence="5" id="KW-0812">Transmembrane</keyword>
<dbReference type="Gene3D" id="1.20.1600.10">
    <property type="entry name" value="Outer membrane efflux proteins (OEP)"/>
    <property type="match status" value="1"/>
</dbReference>
<dbReference type="InterPro" id="IPR051906">
    <property type="entry name" value="TolC-like"/>
</dbReference>
<keyword evidence="3" id="KW-0813">Transport</keyword>
<evidence type="ECO:0000256" key="5">
    <source>
        <dbReference type="ARBA" id="ARBA00022692"/>
    </source>
</evidence>
<dbReference type="PANTHER" id="PTHR30026:SF20">
    <property type="entry name" value="OUTER MEMBRANE PROTEIN TOLC"/>
    <property type="match status" value="1"/>
</dbReference>
<keyword evidence="8" id="KW-0732">Signal</keyword>
<evidence type="ECO:0000313" key="9">
    <source>
        <dbReference type="EMBL" id="MBC6995209.1"/>
    </source>
</evidence>
<dbReference type="GO" id="GO:1990281">
    <property type="term" value="C:efflux pump complex"/>
    <property type="evidence" value="ECO:0007669"/>
    <property type="project" value="TreeGrafter"/>
</dbReference>
<evidence type="ECO:0000256" key="2">
    <source>
        <dbReference type="ARBA" id="ARBA00007613"/>
    </source>
</evidence>
<gene>
    <name evidence="9" type="ORF">H9S92_13605</name>
</gene>
<evidence type="ECO:0000256" key="4">
    <source>
        <dbReference type="ARBA" id="ARBA00022452"/>
    </source>
</evidence>
<reference evidence="9" key="1">
    <citation type="submission" date="2020-08" db="EMBL/GenBank/DDBJ databases">
        <title>Lewinella bacteria from marine environments.</title>
        <authorList>
            <person name="Zhong Y."/>
        </authorList>
    </citation>
    <scope>NUCLEOTIDE SEQUENCE</scope>
    <source>
        <strain evidence="9">KCTC 42187</strain>
    </source>
</reference>
<evidence type="ECO:0000256" key="7">
    <source>
        <dbReference type="ARBA" id="ARBA00023237"/>
    </source>
</evidence>
<feature type="chain" id="PRO_5037873327" evidence="8">
    <location>
        <begin position="31"/>
        <end position="445"/>
    </location>
</feature>
<comment type="caution">
    <text evidence="9">The sequence shown here is derived from an EMBL/GenBank/DDBJ whole genome shotgun (WGS) entry which is preliminary data.</text>
</comment>
<proteinExistence type="inferred from homology"/>
<keyword evidence="6" id="KW-0472">Membrane</keyword>
<evidence type="ECO:0000256" key="8">
    <source>
        <dbReference type="SAM" id="SignalP"/>
    </source>
</evidence>
<dbReference type="PANTHER" id="PTHR30026">
    <property type="entry name" value="OUTER MEMBRANE PROTEIN TOLC"/>
    <property type="match status" value="1"/>
</dbReference>
<feature type="signal peptide" evidence="8">
    <location>
        <begin position="1"/>
        <end position="30"/>
    </location>
</feature>
<keyword evidence="7" id="KW-0998">Cell outer membrane</keyword>
<dbReference type="GO" id="GO:0009279">
    <property type="term" value="C:cell outer membrane"/>
    <property type="evidence" value="ECO:0007669"/>
    <property type="project" value="UniProtKB-SubCell"/>
</dbReference>
<name>A0A923PPQ4_9BACT</name>
<dbReference type="InterPro" id="IPR003423">
    <property type="entry name" value="OMP_efflux"/>
</dbReference>
<evidence type="ECO:0000313" key="10">
    <source>
        <dbReference type="Proteomes" id="UP000650081"/>
    </source>
</evidence>
<dbReference type="EMBL" id="JACSIT010000120">
    <property type="protein sequence ID" value="MBC6995209.1"/>
    <property type="molecule type" value="Genomic_DNA"/>
</dbReference>
<accession>A0A923PPQ4</accession>
<evidence type="ECO:0000256" key="1">
    <source>
        <dbReference type="ARBA" id="ARBA00004442"/>
    </source>
</evidence>